<gene>
    <name evidence="2" type="ORF">HK44_029190</name>
</gene>
<keyword evidence="1" id="KW-1133">Transmembrane helix</keyword>
<name>A0A010RPE1_PSEFL</name>
<keyword evidence="1" id="KW-0472">Membrane</keyword>
<accession>A0A010RPE1</accession>
<dbReference type="HOGENOM" id="CLU_3102741_0_0_6"/>
<geneLocation type="plasmid" evidence="2">
    <name>pUTK21</name>
</geneLocation>
<comment type="caution">
    <text evidence="2">The sequence shown here is derived from an EMBL/GenBank/DDBJ whole genome shotgun (WGS) entry which is preliminary data.</text>
</comment>
<dbReference type="Proteomes" id="UP000022611">
    <property type="component" value="Unassembled WGS sequence"/>
</dbReference>
<sequence>MMPIDPIDLLARLQSLYAAYPGFFQGAASVIVVVLAYFAVLELASRSDKTE</sequence>
<evidence type="ECO:0000256" key="1">
    <source>
        <dbReference type="SAM" id="Phobius"/>
    </source>
</evidence>
<evidence type="ECO:0000313" key="3">
    <source>
        <dbReference type="Proteomes" id="UP000022611"/>
    </source>
</evidence>
<organism evidence="2 3">
    <name type="scientific">Pseudomonas fluorescens HK44</name>
    <dbReference type="NCBI Taxonomy" id="1042209"/>
    <lineage>
        <taxon>Bacteria</taxon>
        <taxon>Pseudomonadati</taxon>
        <taxon>Pseudomonadota</taxon>
        <taxon>Gammaproteobacteria</taxon>
        <taxon>Pseudomonadales</taxon>
        <taxon>Pseudomonadaceae</taxon>
        <taxon>Pseudomonas</taxon>
    </lineage>
</organism>
<proteinExistence type="predicted"/>
<dbReference type="AlphaFoldDB" id="A0A010RPE1"/>
<feature type="transmembrane region" description="Helical" evidence="1">
    <location>
        <begin position="20"/>
        <end position="41"/>
    </location>
</feature>
<protein>
    <submittedName>
        <fullName evidence="2">Uncharacterized protein</fullName>
    </submittedName>
</protein>
<keyword evidence="1" id="KW-0812">Transmembrane</keyword>
<dbReference type="EMBL" id="AFOY02000029">
    <property type="protein sequence ID" value="EXF90994.1"/>
    <property type="molecule type" value="Genomic_DNA"/>
</dbReference>
<keyword evidence="2" id="KW-0614">Plasmid</keyword>
<evidence type="ECO:0000313" key="2">
    <source>
        <dbReference type="EMBL" id="EXF90994.1"/>
    </source>
</evidence>
<reference evidence="2 3" key="1">
    <citation type="journal article" date="2011" name="J. Bacteriol.">
        <title>Draft genome sequence of the polycyclic aromatic hydrocarbon-degrading, genetically engineered bioluminescent bioreporter Pseudomonas fluorescens HK44.</title>
        <authorList>
            <person name="Chauhan A."/>
            <person name="Layton A.C."/>
            <person name="Williams D.E."/>
            <person name="Smartt A.E."/>
            <person name="Ripp S."/>
            <person name="Karpinets T.V."/>
            <person name="Brown S.D."/>
            <person name="Sayler G.S."/>
        </authorList>
    </citation>
    <scope>NUCLEOTIDE SEQUENCE [LARGE SCALE GENOMIC DNA]</scope>
    <source>
        <strain evidence="2 3">HK44</strain>
        <plasmid evidence="2">pUTK21</plasmid>
    </source>
</reference>
<dbReference type="PATRIC" id="fig|1042209.11.peg.36"/>